<protein>
    <recommendedName>
        <fullName evidence="4">Protein kinase domain-containing protein</fullName>
    </recommendedName>
</protein>
<dbReference type="RefSeq" id="XP_046114601.1">
    <property type="nucleotide sequence ID" value="XM_046264172.1"/>
</dbReference>
<dbReference type="InterPro" id="IPR011009">
    <property type="entry name" value="Kinase-like_dom_sf"/>
</dbReference>
<evidence type="ECO:0000313" key="2">
    <source>
        <dbReference type="EMBL" id="KAG9250677.1"/>
    </source>
</evidence>
<evidence type="ECO:0000256" key="1">
    <source>
        <dbReference type="SAM" id="MobiDB-lite"/>
    </source>
</evidence>
<name>A0A9P8CL35_9HYPO</name>
<dbReference type="EMBL" id="MU251275">
    <property type="protein sequence ID" value="KAG9250677.1"/>
    <property type="molecule type" value="Genomic_DNA"/>
</dbReference>
<organism evidence="2 3">
    <name type="scientific">Emericellopsis atlantica</name>
    <dbReference type="NCBI Taxonomy" id="2614577"/>
    <lineage>
        <taxon>Eukaryota</taxon>
        <taxon>Fungi</taxon>
        <taxon>Dikarya</taxon>
        <taxon>Ascomycota</taxon>
        <taxon>Pezizomycotina</taxon>
        <taxon>Sordariomycetes</taxon>
        <taxon>Hypocreomycetidae</taxon>
        <taxon>Hypocreales</taxon>
        <taxon>Bionectriaceae</taxon>
        <taxon>Emericellopsis</taxon>
    </lineage>
</organism>
<keyword evidence="3" id="KW-1185">Reference proteome</keyword>
<sequence length="334" mass="37195">MLPPPAGDPRQPGDVPRPGSGLLAQFGSRSPHGPKLYCIEEPVTPIGSPEGPSNRSPEGGTLASKPGVLYSMIRDSNATKTGNKSTISIPADAGRFVDLFKYSIGDRDVVAVRRQVNRSNATVWGMRLIDRCKDTRVMTDEQKRIDHDNFIRVLADDGRASDNVVFEFMALSLRDINKFRRVSDYASSYESTIIFHQLFLALKHLKELEMSYIALDASNILLNLRGQVKLYHCINQKTTTLCQSFLNLILQCVGVVEGKSHLWDDDFLGFFKSLQNVVESNSKDEISDGEGIRKLAKHEFITESKVTAAALEQCILIVLQNNRFGRVLPGLKKQ</sequence>
<proteinExistence type="predicted"/>
<dbReference type="GeneID" id="70295075"/>
<dbReference type="AlphaFoldDB" id="A0A9P8CL35"/>
<dbReference type="SUPFAM" id="SSF56112">
    <property type="entry name" value="Protein kinase-like (PK-like)"/>
    <property type="match status" value="1"/>
</dbReference>
<dbReference type="Proteomes" id="UP000887229">
    <property type="component" value="Unassembled WGS sequence"/>
</dbReference>
<reference evidence="2" key="1">
    <citation type="journal article" date="2021" name="IMA Fungus">
        <title>Genomic characterization of three marine fungi, including Emericellopsis atlantica sp. nov. with signatures of a generalist lifestyle and marine biomass degradation.</title>
        <authorList>
            <person name="Hagestad O.C."/>
            <person name="Hou L."/>
            <person name="Andersen J.H."/>
            <person name="Hansen E.H."/>
            <person name="Altermark B."/>
            <person name="Li C."/>
            <person name="Kuhnert E."/>
            <person name="Cox R.J."/>
            <person name="Crous P.W."/>
            <person name="Spatafora J.W."/>
            <person name="Lail K."/>
            <person name="Amirebrahimi M."/>
            <person name="Lipzen A."/>
            <person name="Pangilinan J."/>
            <person name="Andreopoulos W."/>
            <person name="Hayes R.D."/>
            <person name="Ng V."/>
            <person name="Grigoriev I.V."/>
            <person name="Jackson S.A."/>
            <person name="Sutton T.D.S."/>
            <person name="Dobson A.D.W."/>
            <person name="Rama T."/>
        </authorList>
    </citation>
    <scope>NUCLEOTIDE SEQUENCE</scope>
    <source>
        <strain evidence="2">TS7</strain>
    </source>
</reference>
<feature type="region of interest" description="Disordered" evidence="1">
    <location>
        <begin position="1"/>
        <end position="66"/>
    </location>
</feature>
<comment type="caution">
    <text evidence="2">The sequence shown here is derived from an EMBL/GenBank/DDBJ whole genome shotgun (WGS) entry which is preliminary data.</text>
</comment>
<evidence type="ECO:0008006" key="4">
    <source>
        <dbReference type="Google" id="ProtNLM"/>
    </source>
</evidence>
<accession>A0A9P8CL35</accession>
<evidence type="ECO:0000313" key="3">
    <source>
        <dbReference type="Proteomes" id="UP000887229"/>
    </source>
</evidence>
<gene>
    <name evidence="2" type="ORF">F5Z01DRAFT_665721</name>
</gene>